<keyword evidence="3" id="KW-1185">Reference proteome</keyword>
<feature type="coiled-coil region" evidence="1">
    <location>
        <begin position="356"/>
        <end position="383"/>
    </location>
</feature>
<dbReference type="Proteomes" id="UP001162800">
    <property type="component" value="Plasmid unnamed2"/>
</dbReference>
<dbReference type="RefSeq" id="WP_231045092.1">
    <property type="nucleotide sequence ID" value="NZ_CP106883.1"/>
</dbReference>
<evidence type="ECO:0000313" key="2">
    <source>
        <dbReference type="EMBL" id="UYG54051.1"/>
    </source>
</evidence>
<dbReference type="Gene3D" id="3.40.50.300">
    <property type="entry name" value="P-loop containing nucleotide triphosphate hydrolases"/>
    <property type="match status" value="1"/>
</dbReference>
<protein>
    <submittedName>
        <fullName evidence="2">DUF3732 domain-containing protein</fullName>
    </submittedName>
</protein>
<keyword evidence="1" id="KW-0175">Coiled coil</keyword>
<dbReference type="Pfam" id="PF12532">
    <property type="entry name" value="DUF3732"/>
    <property type="match status" value="1"/>
</dbReference>
<evidence type="ECO:0000313" key="3">
    <source>
        <dbReference type="Proteomes" id="UP001162800"/>
    </source>
</evidence>
<accession>A0ABY6GGP3</accession>
<feature type="coiled-coil region" evidence="1">
    <location>
        <begin position="195"/>
        <end position="222"/>
    </location>
</feature>
<evidence type="ECO:0000256" key="1">
    <source>
        <dbReference type="SAM" id="Coils"/>
    </source>
</evidence>
<proteinExistence type="predicted"/>
<gene>
    <name evidence="2" type="ORF">M9799_20215</name>
</gene>
<reference evidence="2" key="1">
    <citation type="submission" date="2022-09" db="EMBL/GenBank/DDBJ databases">
        <title>The complete genome of Acidovorax sp. 5MLIR.</title>
        <authorList>
            <person name="Liu L."/>
            <person name="Yue J."/>
            <person name="Yang F."/>
            <person name="Yuan J."/>
            <person name="Li L."/>
        </authorList>
    </citation>
    <scope>NUCLEOTIDE SEQUENCE</scope>
    <source>
        <strain evidence="2">5MLIR</strain>
        <plasmid evidence="2">unnamed2</plasmid>
    </source>
</reference>
<geneLocation type="plasmid" evidence="2 3">
    <name>unnamed2</name>
</geneLocation>
<sequence length="615" mass="70156">MNFGFDAITIWSRSGQQRQLKFERNRVNVLTGWSHTGKSALLDIIDYCFLASSHKLPDSVINENVGWYGLTFYINDKTYTLARRSPIENDVSKDYYFSSSGTVPEKPETNTAEADIRLILESEFSIDDNVKLSYGGGALRANSKVSFRYFFLFNTISEDIITNSRTFFDKQSEDRYREALPRIFDMALGIDDIANMNAREQREALKKELQRLERKSVALTNGRETFDEEIREIALKAAEYGLLDAKPSDVNRELVQRAIESAASLDVGRANDRYAQVNTELISVNRRLRKLHHFTDEYRSYKGNLQGAEDSLRPIQQLISRASEVVKSEIFDELISCLKADLVSVKASLAGKQPVDGQIQAMIKKLEAQRENLQRDLALLPQDPKSFASEREKWLFVGEAKGRLKLFSDTTPVAAFSVETRSASEIQSEIDTISVRDVEETRDAIISVINEITLALLKETGEALANYAKYQTDFAYKEKRLRLRKPRSRLIENVGSSSNHMFLHLLQFLALHEVAIIHQSPFVPKFLIIDQPSRPYYPDDKPKDDVVLANSDSEKVQIAFQLLNNFAARMNKQYGSNFQMIVLEHVPKDTFDGMEFVYVLPEFRNGEALIPASWQ</sequence>
<keyword evidence="2" id="KW-0614">Plasmid</keyword>
<dbReference type="InterPro" id="IPR022205">
    <property type="entry name" value="DUF3732"/>
</dbReference>
<dbReference type="SUPFAM" id="SSF52540">
    <property type="entry name" value="P-loop containing nucleoside triphosphate hydrolases"/>
    <property type="match status" value="1"/>
</dbReference>
<organism evidence="2 3">
    <name type="scientific">Comamonas endophytica</name>
    <dbReference type="NCBI Taxonomy" id="2949090"/>
    <lineage>
        <taxon>Bacteria</taxon>
        <taxon>Pseudomonadati</taxon>
        <taxon>Pseudomonadota</taxon>
        <taxon>Betaproteobacteria</taxon>
        <taxon>Burkholderiales</taxon>
        <taxon>Comamonadaceae</taxon>
        <taxon>Comamonas</taxon>
    </lineage>
</organism>
<dbReference type="EMBL" id="CP106883">
    <property type="protein sequence ID" value="UYG54051.1"/>
    <property type="molecule type" value="Genomic_DNA"/>
</dbReference>
<dbReference type="InterPro" id="IPR027417">
    <property type="entry name" value="P-loop_NTPase"/>
</dbReference>
<name>A0ABY6GGP3_9BURK</name>